<reference evidence="2 3" key="1">
    <citation type="submission" date="2017-06" db="EMBL/GenBank/DDBJ databases">
        <title>Global population genomics of the pathogenic fungus Cryptococcus neoformans var. grubii.</title>
        <authorList>
            <person name="Cuomo C."/>
            <person name="Litvintseva A."/>
            <person name="Chen Y."/>
            <person name="Young S."/>
            <person name="Zeng Q."/>
            <person name="Chapman S."/>
            <person name="Gujja S."/>
            <person name="Saif S."/>
            <person name="Birren B."/>
        </authorList>
    </citation>
    <scope>NUCLEOTIDE SEQUENCE [LARGE SCALE GENOMIC DNA]</scope>
    <source>
        <strain evidence="2 3">Tu259-1</strain>
    </source>
</reference>
<dbReference type="OrthoDB" id="2563899at2759"/>
<evidence type="ECO:0000256" key="1">
    <source>
        <dbReference type="SAM" id="SignalP"/>
    </source>
</evidence>
<organism evidence="2 3">
    <name type="scientific">Cryptococcus neoformans Tu259-1</name>
    <dbReference type="NCBI Taxonomy" id="1230072"/>
    <lineage>
        <taxon>Eukaryota</taxon>
        <taxon>Fungi</taxon>
        <taxon>Dikarya</taxon>
        <taxon>Basidiomycota</taxon>
        <taxon>Agaricomycotina</taxon>
        <taxon>Tremellomycetes</taxon>
        <taxon>Tremellales</taxon>
        <taxon>Cryptococcaceae</taxon>
        <taxon>Cryptococcus</taxon>
        <taxon>Cryptococcus neoformans species complex</taxon>
    </lineage>
</organism>
<keyword evidence="1" id="KW-0732">Signal</keyword>
<dbReference type="AlphaFoldDB" id="A0A854QHJ1"/>
<sequence>MRFTSMFVAALPFIGSVFAAPLAENALTPVTSDLTKKDVDVLSVITELQTRVSAAGSIGPHSAEAEVTACLNVVIDAFNWCGNELGIDLSAGVSAGVSLFSRDIVIARDTDKKQVAEALSNVIQTVNVNIVQPIPPYIAHKTTVSKLLCQIDDSLTLILKGVDTLVVGVLKLVNSLLKDVGLILKSLLGGLLSIL</sequence>
<evidence type="ECO:0000313" key="3">
    <source>
        <dbReference type="Proteomes" id="UP000199727"/>
    </source>
</evidence>
<protein>
    <submittedName>
        <fullName evidence="2">Uncharacterized protein</fullName>
    </submittedName>
</protein>
<accession>A0A854QHJ1</accession>
<name>A0A854QHJ1_CRYNE</name>
<dbReference type="EMBL" id="AMKT01000056">
    <property type="protein sequence ID" value="OXG18248.1"/>
    <property type="molecule type" value="Genomic_DNA"/>
</dbReference>
<gene>
    <name evidence="2" type="ORF">C361_04370</name>
</gene>
<proteinExistence type="predicted"/>
<feature type="chain" id="PRO_5032473830" evidence="1">
    <location>
        <begin position="20"/>
        <end position="195"/>
    </location>
</feature>
<feature type="signal peptide" evidence="1">
    <location>
        <begin position="1"/>
        <end position="19"/>
    </location>
</feature>
<comment type="caution">
    <text evidence="2">The sequence shown here is derived from an EMBL/GenBank/DDBJ whole genome shotgun (WGS) entry which is preliminary data.</text>
</comment>
<dbReference type="Proteomes" id="UP000199727">
    <property type="component" value="Unassembled WGS sequence"/>
</dbReference>
<evidence type="ECO:0000313" key="2">
    <source>
        <dbReference type="EMBL" id="OXG18248.1"/>
    </source>
</evidence>